<accession>A0ABP8HCY3</accession>
<reference evidence="3" key="1">
    <citation type="journal article" date="2019" name="Int. J. Syst. Evol. Microbiol.">
        <title>The Global Catalogue of Microorganisms (GCM) 10K type strain sequencing project: providing services to taxonomists for standard genome sequencing and annotation.</title>
        <authorList>
            <consortium name="The Broad Institute Genomics Platform"/>
            <consortium name="The Broad Institute Genome Sequencing Center for Infectious Disease"/>
            <person name="Wu L."/>
            <person name="Ma J."/>
        </authorList>
    </citation>
    <scope>NUCLEOTIDE SEQUENCE [LARGE SCALE GENOMIC DNA]</scope>
    <source>
        <strain evidence="3">JCM 17804</strain>
    </source>
</reference>
<organism evidence="2 3">
    <name type="scientific">Variovorax defluvii</name>
    <dbReference type="NCBI Taxonomy" id="913761"/>
    <lineage>
        <taxon>Bacteria</taxon>
        <taxon>Pseudomonadati</taxon>
        <taxon>Pseudomonadota</taxon>
        <taxon>Betaproteobacteria</taxon>
        <taxon>Burkholderiales</taxon>
        <taxon>Comamonadaceae</taxon>
        <taxon>Variovorax</taxon>
    </lineage>
</organism>
<proteinExistence type="predicted"/>
<dbReference type="Pfam" id="PF05721">
    <property type="entry name" value="PhyH"/>
    <property type="match status" value="1"/>
</dbReference>
<name>A0ABP8HCY3_9BURK</name>
<evidence type="ECO:0000313" key="3">
    <source>
        <dbReference type="Proteomes" id="UP001500975"/>
    </source>
</evidence>
<dbReference type="SUPFAM" id="SSF51197">
    <property type="entry name" value="Clavaminate synthase-like"/>
    <property type="match status" value="1"/>
</dbReference>
<comment type="caution">
    <text evidence="2">The sequence shown here is derived from an EMBL/GenBank/DDBJ whole genome shotgun (WGS) entry which is preliminary data.</text>
</comment>
<dbReference type="PANTHER" id="PTHR20883">
    <property type="entry name" value="PHYTANOYL-COA DIOXYGENASE DOMAIN CONTAINING 1"/>
    <property type="match status" value="1"/>
</dbReference>
<dbReference type="Proteomes" id="UP001500975">
    <property type="component" value="Unassembled WGS sequence"/>
</dbReference>
<dbReference type="InterPro" id="IPR008775">
    <property type="entry name" value="Phytyl_CoA_dOase-like"/>
</dbReference>
<gene>
    <name evidence="2" type="ORF">GCM10023165_15660</name>
</gene>
<evidence type="ECO:0008006" key="4">
    <source>
        <dbReference type="Google" id="ProtNLM"/>
    </source>
</evidence>
<dbReference type="PANTHER" id="PTHR20883:SF48">
    <property type="entry name" value="ECTOINE DIOXYGENASE"/>
    <property type="match status" value="1"/>
</dbReference>
<sequence>MTDRQHIPTQSYGVLHRREAQTPEAEAVEQILDLGYAVLSAGFSSEEIGHVRQEFDRVRSAYVGRHGEAFLKKLGEFDTIRALLTQGSKVFLDLALNASLMSLLKRLIDGKFILNQQNGIVNPPRQDYSQSAWHRDLPYQHFVSTTPLAINALYCVDDFTVDNGATFVLPASHRSPALGSRAYVERNAVQLIAPAGSFIVLDCMVFHAGGFNGTGEARRAVNHMFNIPYFKQQIQLPRNLDPESLSPEARDVLGFNYTEPDSVEDYLSRRAART</sequence>
<comment type="cofactor">
    <cofactor evidence="1">
        <name>Fe(2+)</name>
        <dbReference type="ChEBI" id="CHEBI:29033"/>
    </cofactor>
</comment>
<protein>
    <recommendedName>
        <fullName evidence="4">Phytanoyl-CoA dioxygenase</fullName>
    </recommendedName>
</protein>
<dbReference type="Gene3D" id="2.60.120.620">
    <property type="entry name" value="q2cbj1_9rhob like domain"/>
    <property type="match status" value="1"/>
</dbReference>
<dbReference type="RefSeq" id="WP_345537027.1">
    <property type="nucleotide sequence ID" value="NZ_BAABGJ010000012.1"/>
</dbReference>
<evidence type="ECO:0000256" key="1">
    <source>
        <dbReference type="ARBA" id="ARBA00001954"/>
    </source>
</evidence>
<dbReference type="EMBL" id="BAABGJ010000012">
    <property type="protein sequence ID" value="GAA4337562.1"/>
    <property type="molecule type" value="Genomic_DNA"/>
</dbReference>
<keyword evidence="3" id="KW-1185">Reference proteome</keyword>
<evidence type="ECO:0000313" key="2">
    <source>
        <dbReference type="EMBL" id="GAA4337562.1"/>
    </source>
</evidence>